<comment type="subcellular location">
    <subcellularLocation>
        <location evidence="1">Membrane</location>
        <topology evidence="1">Multi-pass membrane protein</topology>
    </subcellularLocation>
</comment>
<keyword evidence="8" id="KW-1185">Reference proteome</keyword>
<feature type="transmembrane region" description="Helical" evidence="5">
    <location>
        <begin position="294"/>
        <end position="312"/>
    </location>
</feature>
<evidence type="ECO:0000256" key="1">
    <source>
        <dbReference type="ARBA" id="ARBA00004141"/>
    </source>
</evidence>
<gene>
    <name evidence="7" type="ORF">I2494_09755</name>
</gene>
<dbReference type="InterPro" id="IPR011701">
    <property type="entry name" value="MFS"/>
</dbReference>
<evidence type="ECO:0000256" key="2">
    <source>
        <dbReference type="ARBA" id="ARBA00022692"/>
    </source>
</evidence>
<evidence type="ECO:0000313" key="8">
    <source>
        <dbReference type="Proteomes" id="UP001296921"/>
    </source>
</evidence>
<feature type="domain" description="Major facilitator superfamily (MFS) profile" evidence="6">
    <location>
        <begin position="17"/>
        <end position="405"/>
    </location>
</feature>
<dbReference type="InterPro" id="IPR020846">
    <property type="entry name" value="MFS_dom"/>
</dbReference>
<dbReference type="InterPro" id="IPR051788">
    <property type="entry name" value="MFS_Transporter"/>
</dbReference>
<feature type="transmembrane region" description="Helical" evidence="5">
    <location>
        <begin position="53"/>
        <end position="74"/>
    </location>
</feature>
<feature type="transmembrane region" description="Helical" evidence="5">
    <location>
        <begin position="81"/>
        <end position="102"/>
    </location>
</feature>
<feature type="transmembrane region" description="Helical" evidence="5">
    <location>
        <begin position="174"/>
        <end position="195"/>
    </location>
</feature>
<dbReference type="PANTHER" id="PTHR23514">
    <property type="entry name" value="BYPASS OF STOP CODON PROTEIN 6"/>
    <property type="match status" value="1"/>
</dbReference>
<feature type="transmembrane region" description="Helical" evidence="5">
    <location>
        <begin position="318"/>
        <end position="336"/>
    </location>
</feature>
<sequence>MTSIQPDITPSHSAVRAKYAVFLTFFLCGFVFASWAARIPLVMSIFSINSAQMGLFFLCAAAGSLVALILAGWITSRFSSAFTVMVSALVFASGMGSVALSALLPSQLLLGAGLFVFGFGFSLCDVAMNLEGTQVEQRLGYTIMPKLHACFSFGTVTGAACGALLEYLRVGFTLPLLSLVIGAAILLLWCSGRYLSAGTGYHAVTSTENQTKGNPFAAWLEWRTLVIGFTVLAASLLEGAAFDWLPLGIVTGFTLDGAEPAGWMGSMALALFVTAMTSMRWFGGALIDKYGRVIVLRVCILLSITGLLIFGFSPNLSIAIFGILLWGVGCALGFPVGMSAAADEPQYAASRIAVVAAIGYCSLLTGPPLLGFLANIFGVKNALLLLVIPLCISLMLVSKLGAVAPVKETAEEG</sequence>
<dbReference type="PROSITE" id="PS50850">
    <property type="entry name" value="MFS"/>
    <property type="match status" value="1"/>
</dbReference>
<feature type="transmembrane region" description="Helical" evidence="5">
    <location>
        <begin position="372"/>
        <end position="397"/>
    </location>
</feature>
<feature type="transmembrane region" description="Helical" evidence="5">
    <location>
        <begin position="216"/>
        <end position="237"/>
    </location>
</feature>
<feature type="transmembrane region" description="Helical" evidence="5">
    <location>
        <begin position="348"/>
        <end position="366"/>
    </location>
</feature>
<accession>A0ABS1IQG6</accession>
<dbReference type="EMBL" id="JADRCR010000004">
    <property type="protein sequence ID" value="MBK5143998.1"/>
    <property type="molecule type" value="Genomic_DNA"/>
</dbReference>
<dbReference type="RefSeq" id="WP_218466653.1">
    <property type="nucleotide sequence ID" value="NZ_JADRCR010000004.1"/>
</dbReference>
<comment type="caution">
    <text evidence="7">The sequence shown here is derived from an EMBL/GenBank/DDBJ whole genome shotgun (WGS) entry which is preliminary data.</text>
</comment>
<protein>
    <submittedName>
        <fullName evidence="7">MFS transporter</fullName>
    </submittedName>
</protein>
<dbReference type="Pfam" id="PF07690">
    <property type="entry name" value="MFS_1"/>
    <property type="match status" value="1"/>
</dbReference>
<evidence type="ECO:0000259" key="6">
    <source>
        <dbReference type="PROSITE" id="PS50850"/>
    </source>
</evidence>
<evidence type="ECO:0000313" key="7">
    <source>
        <dbReference type="EMBL" id="MBK5143998.1"/>
    </source>
</evidence>
<dbReference type="CDD" id="cd17393">
    <property type="entry name" value="MFS_MosC_like"/>
    <property type="match status" value="1"/>
</dbReference>
<reference evidence="7 8" key="1">
    <citation type="submission" date="2020-11" db="EMBL/GenBank/DDBJ databases">
        <title>Insectihabitans protaetiae gen. nov. sp. nov. and Insectihabitans allomyrinae sp. nov., isolated from larvae of Protaetia brevitarsis seulensis and Allomyrina dichotoma, respectively.</title>
        <authorList>
            <person name="Lee S.D."/>
            <person name="Byeon Y.-S."/>
            <person name="Kim S.-M."/>
            <person name="Yang H.L."/>
            <person name="Kim I.S."/>
        </authorList>
    </citation>
    <scope>NUCLEOTIDE SEQUENCE [LARGE SCALE GENOMIC DNA]</scope>
    <source>
        <strain evidence="7 8">BWR-B9</strain>
    </source>
</reference>
<feature type="transmembrane region" description="Helical" evidence="5">
    <location>
        <begin position="108"/>
        <end position="128"/>
    </location>
</feature>
<evidence type="ECO:0000256" key="5">
    <source>
        <dbReference type="SAM" id="Phobius"/>
    </source>
</evidence>
<name>A0ABS1IQG6_9GAMM</name>
<proteinExistence type="predicted"/>
<keyword evidence="4 5" id="KW-0472">Membrane</keyword>
<keyword evidence="3 5" id="KW-1133">Transmembrane helix</keyword>
<feature type="transmembrane region" description="Helical" evidence="5">
    <location>
        <begin position="261"/>
        <end position="282"/>
    </location>
</feature>
<organism evidence="7 8">
    <name type="scientific">Limnobaculum allomyrinae</name>
    <dbReference type="NCBI Taxonomy" id="2791986"/>
    <lineage>
        <taxon>Bacteria</taxon>
        <taxon>Pseudomonadati</taxon>
        <taxon>Pseudomonadota</taxon>
        <taxon>Gammaproteobacteria</taxon>
        <taxon>Enterobacterales</taxon>
        <taxon>Budviciaceae</taxon>
        <taxon>Limnobaculum</taxon>
    </lineage>
</organism>
<feature type="transmembrane region" description="Helical" evidence="5">
    <location>
        <begin position="20"/>
        <end position="41"/>
    </location>
</feature>
<evidence type="ECO:0000256" key="3">
    <source>
        <dbReference type="ARBA" id="ARBA00022989"/>
    </source>
</evidence>
<dbReference type="PANTHER" id="PTHR23514:SF13">
    <property type="entry name" value="INNER MEMBRANE PROTEIN YBJJ"/>
    <property type="match status" value="1"/>
</dbReference>
<evidence type="ECO:0000256" key="4">
    <source>
        <dbReference type="ARBA" id="ARBA00023136"/>
    </source>
</evidence>
<dbReference type="Proteomes" id="UP001296921">
    <property type="component" value="Unassembled WGS sequence"/>
</dbReference>
<feature type="transmembrane region" description="Helical" evidence="5">
    <location>
        <begin position="149"/>
        <end position="168"/>
    </location>
</feature>
<keyword evidence="2 5" id="KW-0812">Transmembrane</keyword>